<proteinExistence type="evidence at transcript level"/>
<name>F2CUV4_HORVV</name>
<organism evidence="2">
    <name type="scientific">Hordeum vulgare subsp. vulgare</name>
    <name type="common">Domesticated barley</name>
    <dbReference type="NCBI Taxonomy" id="112509"/>
    <lineage>
        <taxon>Eukaryota</taxon>
        <taxon>Viridiplantae</taxon>
        <taxon>Streptophyta</taxon>
        <taxon>Embryophyta</taxon>
        <taxon>Tracheophyta</taxon>
        <taxon>Spermatophyta</taxon>
        <taxon>Magnoliopsida</taxon>
        <taxon>Liliopsida</taxon>
        <taxon>Poales</taxon>
        <taxon>Poaceae</taxon>
        <taxon>BOP clade</taxon>
        <taxon>Pooideae</taxon>
        <taxon>Triticodae</taxon>
        <taxon>Triticeae</taxon>
        <taxon>Hordeinae</taxon>
        <taxon>Hordeum</taxon>
    </lineage>
</organism>
<accession>F2CUV4</accession>
<keyword evidence="1" id="KW-0472">Membrane</keyword>
<reference evidence="2" key="1">
    <citation type="journal article" date="2011" name="Plant Physiol.">
        <title>Comprehensive sequence analysis of 24,783 barley full-length cDNAs derived from 12 clone libraries.</title>
        <authorList>
            <person name="Matsumoto T."/>
            <person name="Tanaka T."/>
            <person name="Sakai H."/>
            <person name="Amano N."/>
            <person name="Kanamori H."/>
            <person name="Kurita K."/>
            <person name="Kikuta A."/>
            <person name="Kamiya K."/>
            <person name="Yamamoto M."/>
            <person name="Ikawa H."/>
            <person name="Fujii N."/>
            <person name="Hori K."/>
            <person name="Itoh T."/>
            <person name="Sato K."/>
        </authorList>
    </citation>
    <scope>NUCLEOTIDE SEQUENCE</scope>
    <source>
        <tissue evidence="2">Shoot</tissue>
    </source>
</reference>
<protein>
    <submittedName>
        <fullName evidence="2">Predicted protein</fullName>
    </submittedName>
</protein>
<keyword evidence="1" id="KW-1133">Transmembrane helix</keyword>
<sequence length="80" mass="9277">MKVLYRPYFTTSYGNFSPSIVIFLLYIYDCLVYYFICLSFIVLPTLVVSRLDAAFGIVGLYDRRILLFGCTSQWICPILP</sequence>
<dbReference type="AlphaFoldDB" id="F2CUV4"/>
<dbReference type="EMBL" id="AK355406">
    <property type="protein sequence ID" value="BAJ86625.1"/>
    <property type="molecule type" value="mRNA"/>
</dbReference>
<evidence type="ECO:0000256" key="1">
    <source>
        <dbReference type="SAM" id="Phobius"/>
    </source>
</evidence>
<feature type="transmembrane region" description="Helical" evidence="1">
    <location>
        <begin position="20"/>
        <end position="43"/>
    </location>
</feature>
<keyword evidence="1" id="KW-0812">Transmembrane</keyword>
<evidence type="ECO:0000313" key="2">
    <source>
        <dbReference type="EMBL" id="BAJ86625.1"/>
    </source>
</evidence>